<name>A0AAV5IV47_9ROSI</name>
<reference evidence="2 3" key="1">
    <citation type="journal article" date="2021" name="Commun. Biol.">
        <title>The genome of Shorea leprosula (Dipterocarpaceae) highlights the ecological relevance of drought in aseasonal tropical rainforests.</title>
        <authorList>
            <person name="Ng K.K.S."/>
            <person name="Kobayashi M.J."/>
            <person name="Fawcett J.A."/>
            <person name="Hatakeyama M."/>
            <person name="Paape T."/>
            <person name="Ng C.H."/>
            <person name="Ang C.C."/>
            <person name="Tnah L.H."/>
            <person name="Lee C.T."/>
            <person name="Nishiyama T."/>
            <person name="Sese J."/>
            <person name="O'Brien M.J."/>
            <person name="Copetti D."/>
            <person name="Mohd Noor M.I."/>
            <person name="Ong R.C."/>
            <person name="Putra M."/>
            <person name="Sireger I.Z."/>
            <person name="Indrioko S."/>
            <person name="Kosugi Y."/>
            <person name="Izuno A."/>
            <person name="Isagi Y."/>
            <person name="Lee S.L."/>
            <person name="Shimizu K.K."/>
        </authorList>
    </citation>
    <scope>NUCLEOTIDE SEQUENCE [LARGE SCALE GENOMIC DNA]</scope>
    <source>
        <strain evidence="2">214</strain>
    </source>
</reference>
<feature type="compositionally biased region" description="Polar residues" evidence="1">
    <location>
        <begin position="52"/>
        <end position="65"/>
    </location>
</feature>
<dbReference type="Proteomes" id="UP001054252">
    <property type="component" value="Unassembled WGS sequence"/>
</dbReference>
<dbReference type="EMBL" id="BPVZ01000018">
    <property type="protein sequence ID" value="GKV02450.1"/>
    <property type="molecule type" value="Genomic_DNA"/>
</dbReference>
<evidence type="ECO:0000313" key="2">
    <source>
        <dbReference type="EMBL" id="GKV02450.1"/>
    </source>
</evidence>
<feature type="compositionally biased region" description="Basic and acidic residues" evidence="1">
    <location>
        <begin position="36"/>
        <end position="51"/>
    </location>
</feature>
<evidence type="ECO:0000256" key="1">
    <source>
        <dbReference type="SAM" id="MobiDB-lite"/>
    </source>
</evidence>
<sequence length="65" mass="7363">MNCTSSKEGTGCFSFSSESSLSTLLFFERYKMVSKPMEKKDVDENGKERKLSNLQKSSGNPREFV</sequence>
<feature type="region of interest" description="Disordered" evidence="1">
    <location>
        <begin position="36"/>
        <end position="65"/>
    </location>
</feature>
<comment type="caution">
    <text evidence="2">The sequence shown here is derived from an EMBL/GenBank/DDBJ whole genome shotgun (WGS) entry which is preliminary data.</text>
</comment>
<organism evidence="2 3">
    <name type="scientific">Rubroshorea leprosula</name>
    <dbReference type="NCBI Taxonomy" id="152421"/>
    <lineage>
        <taxon>Eukaryota</taxon>
        <taxon>Viridiplantae</taxon>
        <taxon>Streptophyta</taxon>
        <taxon>Embryophyta</taxon>
        <taxon>Tracheophyta</taxon>
        <taxon>Spermatophyta</taxon>
        <taxon>Magnoliopsida</taxon>
        <taxon>eudicotyledons</taxon>
        <taxon>Gunneridae</taxon>
        <taxon>Pentapetalae</taxon>
        <taxon>rosids</taxon>
        <taxon>malvids</taxon>
        <taxon>Malvales</taxon>
        <taxon>Dipterocarpaceae</taxon>
        <taxon>Rubroshorea</taxon>
    </lineage>
</organism>
<gene>
    <name evidence="2" type="ORF">SLEP1_g14886</name>
</gene>
<accession>A0AAV5IV47</accession>
<keyword evidence="3" id="KW-1185">Reference proteome</keyword>
<evidence type="ECO:0000313" key="3">
    <source>
        <dbReference type="Proteomes" id="UP001054252"/>
    </source>
</evidence>
<dbReference type="AlphaFoldDB" id="A0AAV5IV47"/>
<proteinExistence type="predicted"/>
<protein>
    <submittedName>
        <fullName evidence="2">Uncharacterized protein</fullName>
    </submittedName>
</protein>